<proteinExistence type="predicted"/>
<dbReference type="EMBL" id="GFTR01001545">
    <property type="protein sequence ID" value="JAW14881.1"/>
    <property type="molecule type" value="Transcribed_RNA"/>
</dbReference>
<dbReference type="AlphaFoldDB" id="A0A224Y300"/>
<evidence type="ECO:0000313" key="2">
    <source>
        <dbReference type="EMBL" id="JAW14881.1"/>
    </source>
</evidence>
<organism evidence="2">
    <name type="scientific">Panstrongylus lignarius</name>
    <dbReference type="NCBI Taxonomy" id="156445"/>
    <lineage>
        <taxon>Eukaryota</taxon>
        <taxon>Metazoa</taxon>
        <taxon>Ecdysozoa</taxon>
        <taxon>Arthropoda</taxon>
        <taxon>Hexapoda</taxon>
        <taxon>Insecta</taxon>
        <taxon>Pterygota</taxon>
        <taxon>Neoptera</taxon>
        <taxon>Paraneoptera</taxon>
        <taxon>Hemiptera</taxon>
        <taxon>Heteroptera</taxon>
        <taxon>Panheteroptera</taxon>
        <taxon>Cimicomorpha</taxon>
        <taxon>Reduviidae</taxon>
        <taxon>Triatominae</taxon>
        <taxon>Panstrongylus</taxon>
    </lineage>
</organism>
<reference evidence="2" key="1">
    <citation type="journal article" date="2018" name="PLoS Negl. Trop. Dis.">
        <title>An insight into the salivary gland and fat body transcriptome of Panstrongylus lignarius (Hemiptera: Heteroptera), the main vector of Chagas disease in Peru.</title>
        <authorList>
            <person name="Nevoa J.C."/>
            <person name="Mendes M.T."/>
            <person name="da Silva M.V."/>
            <person name="Soares S.C."/>
            <person name="Oliveira C.J.F."/>
            <person name="Ribeiro J.M.C."/>
        </authorList>
    </citation>
    <scope>NUCLEOTIDE SEQUENCE</scope>
</reference>
<sequence length="99" mass="11949">MCGHIAQVQRAEWIAQSICVLWCQIFALYHFHVQQNVGCLFFFNYFQKLFLFFVINFKSFFQILEQLIFIVIVCIRANNVQYFVQHFCIQLVNIYPNQI</sequence>
<keyword evidence="1" id="KW-1133">Transmembrane helix</keyword>
<evidence type="ECO:0000256" key="1">
    <source>
        <dbReference type="SAM" id="Phobius"/>
    </source>
</evidence>
<keyword evidence="1" id="KW-0812">Transmembrane</keyword>
<accession>A0A224Y300</accession>
<keyword evidence="1" id="KW-0472">Membrane</keyword>
<name>A0A224Y300_9HEMI</name>
<feature type="transmembrane region" description="Helical" evidence="1">
    <location>
        <begin position="51"/>
        <end position="75"/>
    </location>
</feature>
<protein>
    <submittedName>
        <fullName evidence="2">Uncharacterized protein</fullName>
    </submittedName>
</protein>
<feature type="transmembrane region" description="Helical" evidence="1">
    <location>
        <begin position="12"/>
        <end position="31"/>
    </location>
</feature>